<dbReference type="EMBL" id="VNKQ01000017">
    <property type="protein sequence ID" value="KAG0645886.1"/>
    <property type="molecule type" value="Genomic_DNA"/>
</dbReference>
<protein>
    <submittedName>
        <fullName evidence="4">Short-chain dehydrogenase reductase</fullName>
    </submittedName>
</protein>
<name>A0A9P6SPT2_9HELO</name>
<sequence>MVSTLSAVFIVTGAASGVGFEFARILYLKSATVYIAARSIGRADGAIKKLEALLPGSTGRLVPLAIDLADLTSIKPAVERFLSRESRLDGLIHNAGVMEPPVGSKNKHGHDLEIGTHCLGPFVLTNLLKDTLAATAKTTPAFSVRVIWVASLLSLGPPPGGMVFNDKGGPEPITKVFPNYMQSKVGETWLACDFAAHLEQHKVMSVSVIFKPAVYGAYTELYATFSPKVKPENTEGKYVMAWGRLEPLPKDVTDGLRSVQAGGSGKAAMFWEYCERETAAYL</sequence>
<proteinExistence type="inferred from homology"/>
<evidence type="ECO:0000256" key="2">
    <source>
        <dbReference type="ARBA" id="ARBA00022857"/>
    </source>
</evidence>
<evidence type="ECO:0000256" key="1">
    <source>
        <dbReference type="ARBA" id="ARBA00006484"/>
    </source>
</evidence>
<comment type="similarity">
    <text evidence="1">Belongs to the short-chain dehydrogenases/reductases (SDR) family.</text>
</comment>
<dbReference type="SUPFAM" id="SSF51735">
    <property type="entry name" value="NAD(P)-binding Rossmann-fold domains"/>
    <property type="match status" value="1"/>
</dbReference>
<comment type="caution">
    <text evidence="4">The sequence shown here is derived from an EMBL/GenBank/DDBJ whole genome shotgun (WGS) entry which is preliminary data.</text>
</comment>
<dbReference type="Gene3D" id="3.40.50.720">
    <property type="entry name" value="NAD(P)-binding Rossmann-like Domain"/>
    <property type="match status" value="1"/>
</dbReference>
<evidence type="ECO:0000313" key="5">
    <source>
        <dbReference type="Proteomes" id="UP000785200"/>
    </source>
</evidence>
<dbReference type="AlphaFoldDB" id="A0A9P6SPT2"/>
<dbReference type="GO" id="GO:0016491">
    <property type="term" value="F:oxidoreductase activity"/>
    <property type="evidence" value="ECO:0007669"/>
    <property type="project" value="UniProtKB-KW"/>
</dbReference>
<dbReference type="InterPro" id="IPR002347">
    <property type="entry name" value="SDR_fam"/>
</dbReference>
<dbReference type="InterPro" id="IPR036291">
    <property type="entry name" value="NAD(P)-bd_dom_sf"/>
</dbReference>
<evidence type="ECO:0000313" key="4">
    <source>
        <dbReference type="EMBL" id="KAG0645886.1"/>
    </source>
</evidence>
<dbReference type="PRINTS" id="PR00081">
    <property type="entry name" value="GDHRDH"/>
</dbReference>
<dbReference type="PANTHER" id="PTHR24320:SF236">
    <property type="entry name" value="SHORT-CHAIN DEHYDROGENASE-RELATED"/>
    <property type="match status" value="1"/>
</dbReference>
<reference evidence="4" key="1">
    <citation type="submission" date="2019-07" db="EMBL/GenBank/DDBJ databases">
        <title>Hyphodiscus hymeniophilus genome sequencing and assembly.</title>
        <authorList>
            <person name="Kramer G."/>
            <person name="Nodwell J."/>
        </authorList>
    </citation>
    <scope>NUCLEOTIDE SEQUENCE</scope>
    <source>
        <strain evidence="4">ATCC 34498</strain>
    </source>
</reference>
<keyword evidence="5" id="KW-1185">Reference proteome</keyword>
<dbReference type="OrthoDB" id="191139at2759"/>
<keyword evidence="2" id="KW-0521">NADP</keyword>
<evidence type="ECO:0000256" key="3">
    <source>
        <dbReference type="ARBA" id="ARBA00023002"/>
    </source>
</evidence>
<dbReference type="PANTHER" id="PTHR24320">
    <property type="entry name" value="RETINOL DEHYDROGENASE"/>
    <property type="match status" value="1"/>
</dbReference>
<dbReference type="Pfam" id="PF00106">
    <property type="entry name" value="adh_short"/>
    <property type="match status" value="1"/>
</dbReference>
<gene>
    <name evidence="4" type="ORF">D0Z07_7796</name>
</gene>
<keyword evidence="3" id="KW-0560">Oxidoreductase</keyword>
<dbReference type="Proteomes" id="UP000785200">
    <property type="component" value="Unassembled WGS sequence"/>
</dbReference>
<organism evidence="4 5">
    <name type="scientific">Hyphodiscus hymeniophilus</name>
    <dbReference type="NCBI Taxonomy" id="353542"/>
    <lineage>
        <taxon>Eukaryota</taxon>
        <taxon>Fungi</taxon>
        <taxon>Dikarya</taxon>
        <taxon>Ascomycota</taxon>
        <taxon>Pezizomycotina</taxon>
        <taxon>Leotiomycetes</taxon>
        <taxon>Helotiales</taxon>
        <taxon>Hyphodiscaceae</taxon>
        <taxon>Hyphodiscus</taxon>
    </lineage>
</organism>
<accession>A0A9P6SPT2</accession>